<comment type="function">
    <text evidence="2">Involved in the assembly of mitochondrial iron-sulfur proteins. Probably involved in the binding of an intermediate of Fe/S cluster assembly.</text>
</comment>
<dbReference type="InterPro" id="IPR017870">
    <property type="entry name" value="FeS_cluster_insertion_CS"/>
</dbReference>
<dbReference type="GO" id="GO:0016226">
    <property type="term" value="P:iron-sulfur cluster assembly"/>
    <property type="evidence" value="ECO:0007669"/>
    <property type="project" value="InterPro"/>
</dbReference>
<dbReference type="EMBL" id="CP151504">
    <property type="protein sequence ID" value="WZN61656.1"/>
    <property type="molecule type" value="Genomic_DNA"/>
</dbReference>
<dbReference type="Proteomes" id="UP001472866">
    <property type="component" value="Chromosome 04"/>
</dbReference>
<feature type="domain" description="Core" evidence="4">
    <location>
        <begin position="125"/>
        <end position="224"/>
    </location>
</feature>
<dbReference type="PANTHER" id="PTHR10072:SF41">
    <property type="entry name" value="IRON-SULFUR CLUSTER ASSEMBLY 1 HOMOLOG, MITOCHONDRIAL"/>
    <property type="match status" value="1"/>
</dbReference>
<protein>
    <submittedName>
        <fullName evidence="5">Iron-sulfur cluster assembly protein</fullName>
    </submittedName>
</protein>
<dbReference type="InterPro" id="IPR035903">
    <property type="entry name" value="HesB-like_dom_sf"/>
</dbReference>
<dbReference type="SUPFAM" id="SSF89360">
    <property type="entry name" value="HesB-like domain"/>
    <property type="match status" value="1"/>
</dbReference>
<feature type="compositionally biased region" description="Basic residues" evidence="3">
    <location>
        <begin position="109"/>
        <end position="118"/>
    </location>
</feature>
<dbReference type="PANTHER" id="PTHR10072">
    <property type="entry name" value="IRON-SULFUR CLUSTER ASSEMBLY PROTEIN"/>
    <property type="match status" value="1"/>
</dbReference>
<evidence type="ECO:0000313" key="5">
    <source>
        <dbReference type="EMBL" id="WZN61656.1"/>
    </source>
</evidence>
<name>A0AAX4P6L4_9CHLO</name>
<evidence type="ECO:0000256" key="2">
    <source>
        <dbReference type="ARBA" id="ARBA00057984"/>
    </source>
</evidence>
<evidence type="ECO:0000313" key="6">
    <source>
        <dbReference type="Proteomes" id="UP001472866"/>
    </source>
</evidence>
<proteinExistence type="inferred from homology"/>
<dbReference type="InterPro" id="IPR016092">
    <property type="entry name" value="ATAP"/>
</dbReference>
<dbReference type="FunFam" id="2.60.300.12:FF:000001">
    <property type="entry name" value="Iron-binding protein IscA"/>
    <property type="match status" value="1"/>
</dbReference>
<accession>A0AAX4P6L4</accession>
<evidence type="ECO:0000259" key="4">
    <source>
        <dbReference type="Pfam" id="PF01521"/>
    </source>
</evidence>
<feature type="compositionally biased region" description="Basic and acidic residues" evidence="3">
    <location>
        <begin position="47"/>
        <end position="60"/>
    </location>
</feature>
<keyword evidence="6" id="KW-1185">Reference proteome</keyword>
<comment type="similarity">
    <text evidence="1">Belongs to the HesB/IscA family.</text>
</comment>
<dbReference type="GO" id="GO:0051537">
    <property type="term" value="F:2 iron, 2 sulfur cluster binding"/>
    <property type="evidence" value="ECO:0007669"/>
    <property type="project" value="TreeGrafter"/>
</dbReference>
<gene>
    <name evidence="5" type="ORF">HKI87_04g31910</name>
</gene>
<dbReference type="InterPro" id="IPR000361">
    <property type="entry name" value="ATAP_core_dom"/>
</dbReference>
<dbReference type="GO" id="GO:0005739">
    <property type="term" value="C:mitochondrion"/>
    <property type="evidence" value="ECO:0007669"/>
    <property type="project" value="TreeGrafter"/>
</dbReference>
<dbReference type="NCBIfam" id="TIGR00049">
    <property type="entry name" value="iron-sulfur cluster assembly accessory protein"/>
    <property type="match status" value="1"/>
</dbReference>
<dbReference type="Pfam" id="PF01521">
    <property type="entry name" value="Fe-S_biosyn"/>
    <property type="match status" value="1"/>
</dbReference>
<organism evidence="5 6">
    <name type="scientific">Chloropicon roscoffensis</name>
    <dbReference type="NCBI Taxonomy" id="1461544"/>
    <lineage>
        <taxon>Eukaryota</taxon>
        <taxon>Viridiplantae</taxon>
        <taxon>Chlorophyta</taxon>
        <taxon>Chloropicophyceae</taxon>
        <taxon>Chloropicales</taxon>
        <taxon>Chloropicaceae</taxon>
        <taxon>Chloropicon</taxon>
    </lineage>
</organism>
<feature type="region of interest" description="Disordered" evidence="3">
    <location>
        <begin position="36"/>
        <end position="118"/>
    </location>
</feature>
<evidence type="ECO:0000256" key="3">
    <source>
        <dbReference type="SAM" id="MobiDB-lite"/>
    </source>
</evidence>
<sequence length="228" mass="24518">MASALSRVFLGESAWLLGWRGLGARTTVERALHSTTASVAAGLSSKSRSEEAWGGRERGARGGVRSSGTCTASTSVGGGGSRTLGQEEQRRHASSAAEPERAASAAAGKTKKSRTKSRLRRIAPITLTERAAERIRELLDKRHKEYLRLAVRTRGCNGLSYTLNYADEVGKFDEVVEQHGVQVVVDGKAIMHVVGTTMDFQEDRLKSEFVFINPNSKGACGCGESFTT</sequence>
<feature type="compositionally biased region" description="Low complexity" evidence="3">
    <location>
        <begin position="94"/>
        <end position="108"/>
    </location>
</feature>
<evidence type="ECO:0000256" key="1">
    <source>
        <dbReference type="ARBA" id="ARBA00006718"/>
    </source>
</evidence>
<dbReference type="PROSITE" id="PS01152">
    <property type="entry name" value="HESB"/>
    <property type="match status" value="1"/>
</dbReference>
<dbReference type="AlphaFoldDB" id="A0AAX4P6L4"/>
<dbReference type="Gene3D" id="2.60.300.12">
    <property type="entry name" value="HesB-like domain"/>
    <property type="match status" value="1"/>
</dbReference>
<reference evidence="5 6" key="1">
    <citation type="submission" date="2024-03" db="EMBL/GenBank/DDBJ databases">
        <title>Complete genome sequence of the green alga Chloropicon roscoffensis RCC1871.</title>
        <authorList>
            <person name="Lemieux C."/>
            <person name="Pombert J.-F."/>
            <person name="Otis C."/>
            <person name="Turmel M."/>
        </authorList>
    </citation>
    <scope>NUCLEOTIDE SEQUENCE [LARGE SCALE GENOMIC DNA]</scope>
    <source>
        <strain evidence="5 6">RCC1871</strain>
    </source>
</reference>
<dbReference type="InterPro" id="IPR050322">
    <property type="entry name" value="Fe-S_cluster_asmbl/transfer"/>
</dbReference>